<evidence type="ECO:0000313" key="2">
    <source>
        <dbReference type="Proteomes" id="UP000482960"/>
    </source>
</evidence>
<dbReference type="Proteomes" id="UP000482960">
    <property type="component" value="Unassembled WGS sequence"/>
</dbReference>
<dbReference type="EMBL" id="BLPG01000001">
    <property type="protein sequence ID" value="GFJ93492.1"/>
    <property type="molecule type" value="Genomic_DNA"/>
</dbReference>
<gene>
    <name evidence="1" type="ORF">Prum_071340</name>
</gene>
<reference evidence="1 2" key="2">
    <citation type="submission" date="2020-03" db="EMBL/GenBank/DDBJ databases">
        <authorList>
            <person name="Ichikawa N."/>
            <person name="Kimura A."/>
            <person name="Kitahashi Y."/>
            <person name="Uohara A."/>
        </authorList>
    </citation>
    <scope>NUCLEOTIDE SEQUENCE [LARGE SCALE GENOMIC DNA]</scope>
    <source>
        <strain evidence="1 2">NBRC 108638</strain>
    </source>
</reference>
<dbReference type="AlphaFoldDB" id="A0A6V8L8B1"/>
<dbReference type="RefSeq" id="WP_173080113.1">
    <property type="nucleotide sequence ID" value="NZ_BAABJB010000034.1"/>
</dbReference>
<accession>A0A6V8L8B1</accession>
<keyword evidence="2" id="KW-1185">Reference proteome</keyword>
<comment type="caution">
    <text evidence="1">The sequence shown here is derived from an EMBL/GenBank/DDBJ whole genome shotgun (WGS) entry which is preliminary data.</text>
</comment>
<protein>
    <submittedName>
        <fullName evidence="1">Uncharacterized protein</fullName>
    </submittedName>
</protein>
<sequence length="60" mass="6616">MAADLQAAKDAYLAGKYTVAVQQLTKFETNASKLVTNQSKRRVLLAVSTPLKEWMKDLGC</sequence>
<proteinExistence type="predicted"/>
<evidence type="ECO:0000313" key="1">
    <source>
        <dbReference type="EMBL" id="GFJ93492.1"/>
    </source>
</evidence>
<organism evidence="1 2">
    <name type="scientific">Phytohabitans rumicis</name>
    <dbReference type="NCBI Taxonomy" id="1076125"/>
    <lineage>
        <taxon>Bacteria</taxon>
        <taxon>Bacillati</taxon>
        <taxon>Actinomycetota</taxon>
        <taxon>Actinomycetes</taxon>
        <taxon>Micromonosporales</taxon>
        <taxon>Micromonosporaceae</taxon>
    </lineage>
</organism>
<name>A0A6V8L8B1_9ACTN</name>
<reference evidence="1 2" key="1">
    <citation type="submission" date="2020-03" db="EMBL/GenBank/DDBJ databases">
        <title>Whole genome shotgun sequence of Phytohabitans rumicis NBRC 108638.</title>
        <authorList>
            <person name="Komaki H."/>
            <person name="Tamura T."/>
        </authorList>
    </citation>
    <scope>NUCLEOTIDE SEQUENCE [LARGE SCALE GENOMIC DNA]</scope>
    <source>
        <strain evidence="1 2">NBRC 108638</strain>
    </source>
</reference>